<dbReference type="PANTHER" id="PTHR34406">
    <property type="entry name" value="PROTEIN YCEI"/>
    <property type="match status" value="1"/>
</dbReference>
<dbReference type="EMBL" id="CP002819">
    <property type="protein sequence ID" value="AEG69871.1"/>
    <property type="molecule type" value="Genomic_DNA"/>
</dbReference>
<evidence type="ECO:0000313" key="4">
    <source>
        <dbReference type="Proteomes" id="UP000007953"/>
    </source>
</evidence>
<dbReference type="HOGENOM" id="CLU_496846_0_0_4"/>
<dbReference type="SMART" id="SM00867">
    <property type="entry name" value="YceI"/>
    <property type="match status" value="1"/>
</dbReference>
<feature type="compositionally biased region" description="Basic residues" evidence="1">
    <location>
        <begin position="216"/>
        <end position="230"/>
    </location>
</feature>
<organism evidence="3 4">
    <name type="scientific">Ralstonia solanacearum (strain Po82)</name>
    <dbReference type="NCBI Taxonomy" id="1031711"/>
    <lineage>
        <taxon>Bacteria</taxon>
        <taxon>Pseudomonadati</taxon>
        <taxon>Pseudomonadota</taxon>
        <taxon>Betaproteobacteria</taxon>
        <taxon>Burkholderiales</taxon>
        <taxon>Burkholderiaceae</taxon>
        <taxon>Ralstonia</taxon>
        <taxon>Ralstonia solanacearum species complex</taxon>
    </lineage>
</organism>
<proteinExistence type="predicted"/>
<reference evidence="3 4" key="1">
    <citation type="journal article" date="2011" name="J. Bacteriol.">
        <title>Complete genome sequence of the plant pathogen Ralstonia solanacearum strain Po82.</title>
        <authorList>
            <person name="Xu J."/>
            <person name="Zheng H.J."/>
            <person name="Liu L."/>
            <person name="Pan Z.C."/>
            <person name="Prior P."/>
            <person name="Tang B."/>
            <person name="Xu J.S."/>
            <person name="Zhang H."/>
            <person name="Tian Q."/>
            <person name="Zhang L.Q."/>
            <person name="Feng J."/>
        </authorList>
    </citation>
    <scope>NUCLEOTIDE SEQUENCE [LARGE SCALE GENOMIC DNA]</scope>
    <source>
        <strain evidence="3 4">Po82</strain>
    </source>
</reference>
<evidence type="ECO:0000313" key="3">
    <source>
        <dbReference type="EMBL" id="AEG69871.1"/>
    </source>
</evidence>
<feature type="region of interest" description="Disordered" evidence="1">
    <location>
        <begin position="215"/>
        <end position="307"/>
    </location>
</feature>
<feature type="compositionally biased region" description="Basic and acidic residues" evidence="1">
    <location>
        <begin position="107"/>
        <end position="118"/>
    </location>
</feature>
<sequence>MHLRCAGEHHALAVHAGVREQPPAVRLGARPPARCRRAARAAAAPVRIRAPAPDLRHHQQAQAAATGERKARRRLGRPAHADAGGHPPPRLHAGIDPAVLRARGRLEGRQLDRHEHPGSRRARRSRCARAPLGGRAGPGQADPRQRAGGLQRAVLGPRAPEAARAGPPRIPAHARAVDRARGLHRDAAQGLLPPVPGQQGAPALRLRDRMHGLRQGCRRQHHRRARQHHPGHQERHAGRGQRQGQGQHPLGQRRARARGRGAPVRPPVQRPAAGLGRQEFPGCAQPGLQADRHGLPGTDLGHRQAGRPLPVRAPRLLRGRPHRLAAGQARVQPRGRTEGQLGQVSPGPCSPWASDTGGAMRAWIWMLTGVLSTSALAAPFAPDLAHTAVYFGASHFDRSTLRGRFDKINGAIDFDEATQQGGLDFTVDAASVNTRLPVLDGVLRSEQFLDAAQFPIIRLRSDRFVVEDGKLVAVEARLTLHGVTQPVRLDVRRFNCGDIKLIATTLHVCGGDFHLAIQRSAFGMTRFLPDVGDRVDLEISVEASPKQP</sequence>
<accession>F6G3N8</accession>
<dbReference type="Proteomes" id="UP000007953">
    <property type="component" value="Chromosome"/>
</dbReference>
<feature type="region of interest" description="Disordered" evidence="1">
    <location>
        <begin position="325"/>
        <end position="351"/>
    </location>
</feature>
<feature type="region of interest" description="Disordered" evidence="1">
    <location>
        <begin position="40"/>
        <end position="95"/>
    </location>
</feature>
<feature type="compositionally biased region" description="Low complexity" evidence="1">
    <location>
        <begin position="40"/>
        <end position="53"/>
    </location>
</feature>
<feature type="domain" description="Lipid/polyisoprenoid-binding YceI-like" evidence="2">
    <location>
        <begin position="379"/>
        <end position="544"/>
    </location>
</feature>
<dbReference type="InterPro" id="IPR036761">
    <property type="entry name" value="TTHA0802/YceI-like_sf"/>
</dbReference>
<dbReference type="PATRIC" id="fig|1031711.3.peg.2517"/>
<dbReference type="KEGG" id="rsn:RSPO_c02577"/>
<feature type="compositionally biased region" description="Low complexity" evidence="1">
    <location>
        <begin position="128"/>
        <end position="141"/>
    </location>
</feature>
<name>F6G3N8_RALS8</name>
<dbReference type="InterPro" id="IPR007372">
    <property type="entry name" value="Lipid/polyisoprenoid-bd_YceI"/>
</dbReference>
<protein>
    <recommendedName>
        <fullName evidence="2">Lipid/polyisoprenoid-binding YceI-like domain-containing protein</fullName>
    </recommendedName>
</protein>
<feature type="region of interest" description="Disordered" evidence="1">
    <location>
        <begin position="107"/>
        <end position="148"/>
    </location>
</feature>
<dbReference type="SUPFAM" id="SSF101874">
    <property type="entry name" value="YceI-like"/>
    <property type="match status" value="1"/>
</dbReference>
<dbReference type="Gene3D" id="2.40.128.110">
    <property type="entry name" value="Lipid/polyisoprenoid-binding, YceI-like"/>
    <property type="match status" value="1"/>
</dbReference>
<feature type="compositionally biased region" description="Low complexity" evidence="1">
    <location>
        <begin position="240"/>
        <end position="250"/>
    </location>
</feature>
<gene>
    <name evidence="3" type="ordered locus">RSPO_c02577</name>
</gene>
<dbReference type="eggNOG" id="COG2353">
    <property type="taxonomic scope" value="Bacteria"/>
</dbReference>
<dbReference type="PANTHER" id="PTHR34406:SF2">
    <property type="entry name" value="PERIPLASMIC PROTEIN"/>
    <property type="match status" value="1"/>
</dbReference>
<dbReference type="Pfam" id="PF04264">
    <property type="entry name" value="YceI"/>
    <property type="match status" value="1"/>
</dbReference>
<evidence type="ECO:0000259" key="2">
    <source>
        <dbReference type="SMART" id="SM00867"/>
    </source>
</evidence>
<dbReference type="AlphaFoldDB" id="F6G3N8"/>
<evidence type="ECO:0000256" key="1">
    <source>
        <dbReference type="SAM" id="MobiDB-lite"/>
    </source>
</evidence>